<keyword evidence="2" id="KW-0732">Signal</keyword>
<sequence>MLLSLATTTLLLPLSSALLAPTPAPLVKRGHGTHLHHKRQGLSLLSSGEMPASDVSQMMASLLASRSASATSGEVSSGGGESSSSVESDGSGVASESVGASSESALATSSGEAASLTSDASSAGETATPTAESSSGGGSNSMSSTEATATGSAAEASSTSMMASPPPPPPAGSEVNIDVTVFNLALTLEKLETSFYQQALKKFDISAMMQAGLTEIQATIILEQIQVIVIDESSHVSVITGALKAAGATPFDGCSFNFDSALSDVSCLGLHTLLSAVSDRRLPSSQPLTFVSVARTLEAVGVSAYLGASYSSCLGVARKRADLALFCQAHLITDSTLLTAAASIVTLEARHQTLLNVLNGAGAVPQPFDIPLSPQQVLALAGGFLQGCQASDLSLVSNQPLSITGDNGATSFFIGTKLEFSSTISIDVQAFACQMILGGAPVAQVYPAHSCYVPEGVDGPVAVYLTNNTTPLQSNIIDQAAGAIQAGPGLIFVDSKTTALGSLFSGKGWGHLSADMGALYASKLNGDEKVIEIVKQRTVTDTETVIIAEGGSKAGKSGSQHSPSRMSKVRRGSAGVGGAKVLGGK</sequence>
<feature type="signal peptide" evidence="2">
    <location>
        <begin position="1"/>
        <end position="17"/>
    </location>
</feature>
<organism evidence="3">
    <name type="scientific">Leucosporidium scottii</name>
    <dbReference type="NCBI Taxonomy" id="5278"/>
    <lineage>
        <taxon>Eukaryota</taxon>
        <taxon>Fungi</taxon>
        <taxon>Dikarya</taxon>
        <taxon>Basidiomycota</taxon>
        <taxon>Pucciniomycotina</taxon>
        <taxon>Microbotryomycetes</taxon>
        <taxon>Leucosporidiales</taxon>
        <taxon>Leucosporidium</taxon>
    </lineage>
</organism>
<evidence type="ECO:0000256" key="2">
    <source>
        <dbReference type="SAM" id="SignalP"/>
    </source>
</evidence>
<feature type="non-terminal residue" evidence="3">
    <location>
        <position position="1"/>
    </location>
</feature>
<dbReference type="Pfam" id="PF13668">
    <property type="entry name" value="Ferritin_2"/>
    <property type="match status" value="1"/>
</dbReference>
<dbReference type="EMBL" id="LN868507">
    <property type="protein sequence ID" value="CRX79068.1"/>
    <property type="molecule type" value="Genomic_DNA"/>
</dbReference>
<accession>A0A0H5FUD2</accession>
<feature type="compositionally biased region" description="Gly residues" evidence="1">
    <location>
        <begin position="574"/>
        <end position="585"/>
    </location>
</feature>
<protein>
    <submittedName>
        <fullName evidence="3">Uncharacterized protein</fullName>
    </submittedName>
</protein>
<dbReference type="AlphaFoldDB" id="A0A0H5FUD2"/>
<name>A0A0H5FUD2_9BASI</name>
<feature type="compositionally biased region" description="Polar residues" evidence="1">
    <location>
        <begin position="106"/>
        <end position="132"/>
    </location>
</feature>
<proteinExistence type="predicted"/>
<gene>
    <name evidence="3" type="ORF">ls5930a1_00101</name>
</gene>
<reference evidence="3" key="1">
    <citation type="submission" date="2015-06" db="EMBL/GenBank/DDBJ databases">
        <title>Genetic Architecture Underlying Mating-Type Determination in the Yeast Leucosporidium scottii and the Evolution of Mating Systems in Basidiomycetes.</title>
        <authorList>
            <person name="Maia T.M."/>
            <person name="Lopes S."/>
            <person name="Almeida J.M.G.C.F."/>
            <person name="Rosa L.H."/>
            <person name="Sampaio J.P."/>
            <person name="Goncalves P."/>
            <person name="Coelho M.A."/>
        </authorList>
    </citation>
    <scope>NUCLEOTIDE SEQUENCE</scope>
</reference>
<feature type="compositionally biased region" description="Low complexity" evidence="1">
    <location>
        <begin position="82"/>
        <end position="105"/>
    </location>
</feature>
<evidence type="ECO:0000256" key="1">
    <source>
        <dbReference type="SAM" id="MobiDB-lite"/>
    </source>
</evidence>
<feature type="region of interest" description="Disordered" evidence="1">
    <location>
        <begin position="550"/>
        <end position="585"/>
    </location>
</feature>
<evidence type="ECO:0000313" key="3">
    <source>
        <dbReference type="EMBL" id="CRX79068.1"/>
    </source>
</evidence>
<feature type="region of interest" description="Disordered" evidence="1">
    <location>
        <begin position="71"/>
        <end position="174"/>
    </location>
</feature>
<feature type="chain" id="PRO_5005218560" evidence="2">
    <location>
        <begin position="18"/>
        <end position="585"/>
    </location>
</feature>
<feature type="compositionally biased region" description="Low complexity" evidence="1">
    <location>
        <begin position="550"/>
        <end position="559"/>
    </location>
</feature>
<feature type="compositionally biased region" description="Low complexity" evidence="1">
    <location>
        <begin position="140"/>
        <end position="163"/>
    </location>
</feature>